<evidence type="ECO:0000259" key="2">
    <source>
        <dbReference type="PROSITE" id="PS51186"/>
    </source>
</evidence>
<dbReference type="SUPFAM" id="SSF55729">
    <property type="entry name" value="Acyl-CoA N-acyltransferases (Nat)"/>
    <property type="match status" value="1"/>
</dbReference>
<dbReference type="CDD" id="cd04301">
    <property type="entry name" value="NAT_SF"/>
    <property type="match status" value="1"/>
</dbReference>
<feature type="domain" description="N-acetyltransferase" evidence="2">
    <location>
        <begin position="38"/>
        <end position="191"/>
    </location>
</feature>
<feature type="region of interest" description="Disordered" evidence="1">
    <location>
        <begin position="192"/>
        <end position="212"/>
    </location>
</feature>
<dbReference type="Proteomes" id="UP000245639">
    <property type="component" value="Unassembled WGS sequence"/>
</dbReference>
<keyword evidence="3" id="KW-0808">Transferase</keyword>
<dbReference type="EMBL" id="QEKW01000006">
    <property type="protein sequence ID" value="PVZ09352.1"/>
    <property type="molecule type" value="Genomic_DNA"/>
</dbReference>
<name>A0A2U1FAZ3_9PSEU</name>
<protein>
    <submittedName>
        <fullName evidence="3">Acetyltransferase (GNAT) family protein</fullName>
    </submittedName>
</protein>
<evidence type="ECO:0000313" key="3">
    <source>
        <dbReference type="EMBL" id="PVZ09352.1"/>
    </source>
</evidence>
<reference evidence="3 4" key="1">
    <citation type="submission" date="2018-04" db="EMBL/GenBank/DDBJ databases">
        <title>Genomic Encyclopedia of Type Strains, Phase IV (KMG-IV): sequencing the most valuable type-strain genomes for metagenomic binning, comparative biology and taxonomic classification.</title>
        <authorList>
            <person name="Goeker M."/>
        </authorList>
    </citation>
    <scope>NUCLEOTIDE SEQUENCE [LARGE SCALE GENOMIC DNA]</scope>
    <source>
        <strain evidence="3 4">DSM 45771</strain>
    </source>
</reference>
<organism evidence="3 4">
    <name type="scientific">Actinomycetospora cinnamomea</name>
    <dbReference type="NCBI Taxonomy" id="663609"/>
    <lineage>
        <taxon>Bacteria</taxon>
        <taxon>Bacillati</taxon>
        <taxon>Actinomycetota</taxon>
        <taxon>Actinomycetes</taxon>
        <taxon>Pseudonocardiales</taxon>
        <taxon>Pseudonocardiaceae</taxon>
        <taxon>Actinomycetospora</taxon>
    </lineage>
</organism>
<accession>A0A2U1FAZ3</accession>
<dbReference type="RefSeq" id="WP_116708564.1">
    <property type="nucleotide sequence ID" value="NZ_QEKW01000006.1"/>
</dbReference>
<feature type="compositionally biased region" description="Basic residues" evidence="1">
    <location>
        <begin position="17"/>
        <end position="28"/>
    </location>
</feature>
<feature type="compositionally biased region" description="Low complexity" evidence="1">
    <location>
        <begin position="29"/>
        <end position="41"/>
    </location>
</feature>
<evidence type="ECO:0000256" key="1">
    <source>
        <dbReference type="SAM" id="MobiDB-lite"/>
    </source>
</evidence>
<dbReference type="AlphaFoldDB" id="A0A2U1FAZ3"/>
<proteinExistence type="predicted"/>
<gene>
    <name evidence="3" type="ORF">C8D89_1067</name>
</gene>
<keyword evidence="4" id="KW-1185">Reference proteome</keyword>
<dbReference type="PROSITE" id="PS51186">
    <property type="entry name" value="GNAT"/>
    <property type="match status" value="1"/>
</dbReference>
<evidence type="ECO:0000313" key="4">
    <source>
        <dbReference type="Proteomes" id="UP000245639"/>
    </source>
</evidence>
<dbReference type="Gene3D" id="3.40.630.30">
    <property type="match status" value="1"/>
</dbReference>
<comment type="caution">
    <text evidence="3">The sequence shown here is derived from an EMBL/GenBank/DDBJ whole genome shotgun (WGS) entry which is preliminary data.</text>
</comment>
<feature type="region of interest" description="Disordered" evidence="1">
    <location>
        <begin position="1"/>
        <end position="41"/>
    </location>
</feature>
<dbReference type="InterPro" id="IPR000182">
    <property type="entry name" value="GNAT_dom"/>
</dbReference>
<dbReference type="InterPro" id="IPR016181">
    <property type="entry name" value="Acyl_CoA_acyltransferase"/>
</dbReference>
<dbReference type="GO" id="GO:0016747">
    <property type="term" value="F:acyltransferase activity, transferring groups other than amino-acyl groups"/>
    <property type="evidence" value="ECO:0007669"/>
    <property type="project" value="InterPro"/>
</dbReference>
<dbReference type="Pfam" id="PF00583">
    <property type="entry name" value="Acetyltransf_1"/>
    <property type="match status" value="1"/>
</dbReference>
<sequence length="212" mass="22201">MEDDPVELPPYTELRDRLRRHATRRRRSATTTTTAGAPALRPLGPGDVGLLAHLVARCSPGTLAARFLTGVRPDPDRVVAALAAHLAPGTQLGVVVAGELVGCGGLVPAGPRHAEAAVLVADPWQGCGLGRQLLRQALADPRWHGQDVVVHVAVGNTRALRAARAVLTEVAGRPVVRRLDHGTVEYRALVATPHPTIGGGPPSHPFGTEEPA</sequence>